<dbReference type="RefSeq" id="WP_062977235.1">
    <property type="nucleotide sequence ID" value="NZ_JAAXOT010000005.1"/>
</dbReference>
<reference evidence="1 2" key="1">
    <citation type="submission" date="2020-04" db="EMBL/GenBank/DDBJ databases">
        <title>MicrobeNet Type strains.</title>
        <authorList>
            <person name="Nicholson A.C."/>
        </authorList>
    </citation>
    <scope>NUCLEOTIDE SEQUENCE [LARGE SCALE GENOMIC DNA]</scope>
    <source>
        <strain evidence="1 2">JCM 3332</strain>
    </source>
</reference>
<sequence>MSEVKYSSEQLHAMSDDLVAAKGRLAEAHQELQGYVNGLVSQWESGARDAYMDKQRRWDDAIQSPDQTTGLLPIIQAVAKVVKDGAVDMATTDAQNAAKWM</sequence>
<dbReference type="Proteomes" id="UP000570678">
    <property type="component" value="Unassembled WGS sequence"/>
</dbReference>
<dbReference type="InterPro" id="IPR036689">
    <property type="entry name" value="ESAT-6-like_sf"/>
</dbReference>
<dbReference type="InterPro" id="IPR010310">
    <property type="entry name" value="T7SS_ESAT-6-like"/>
</dbReference>
<proteinExistence type="predicted"/>
<dbReference type="Gene3D" id="1.10.287.1060">
    <property type="entry name" value="ESAT-6-like"/>
    <property type="match status" value="1"/>
</dbReference>
<gene>
    <name evidence="1" type="ORF">HGA15_11975</name>
</gene>
<dbReference type="AlphaFoldDB" id="A0A846YDA6"/>
<protein>
    <submittedName>
        <fullName evidence="1">WXG100 family type VII secretion target</fullName>
    </submittedName>
</protein>
<dbReference type="Pfam" id="PF06013">
    <property type="entry name" value="WXG100"/>
    <property type="match status" value="1"/>
</dbReference>
<keyword evidence="2" id="KW-1185">Reference proteome</keyword>
<dbReference type="SUPFAM" id="SSF140453">
    <property type="entry name" value="EsxAB dimer-like"/>
    <property type="match status" value="1"/>
</dbReference>
<comment type="caution">
    <text evidence="1">The sequence shown here is derived from an EMBL/GenBank/DDBJ whole genome shotgun (WGS) entry which is preliminary data.</text>
</comment>
<evidence type="ECO:0000313" key="1">
    <source>
        <dbReference type="EMBL" id="NKY56857.1"/>
    </source>
</evidence>
<name>A0A846YDA6_9NOCA</name>
<organism evidence="1 2">
    <name type="scientific">Nocardia flavorosea</name>
    <dbReference type="NCBI Taxonomy" id="53429"/>
    <lineage>
        <taxon>Bacteria</taxon>
        <taxon>Bacillati</taxon>
        <taxon>Actinomycetota</taxon>
        <taxon>Actinomycetes</taxon>
        <taxon>Mycobacteriales</taxon>
        <taxon>Nocardiaceae</taxon>
        <taxon>Nocardia</taxon>
    </lineage>
</organism>
<evidence type="ECO:0000313" key="2">
    <source>
        <dbReference type="Proteomes" id="UP000570678"/>
    </source>
</evidence>
<accession>A0A846YDA6</accession>
<dbReference type="EMBL" id="JAAXOT010000005">
    <property type="protein sequence ID" value="NKY56857.1"/>
    <property type="molecule type" value="Genomic_DNA"/>
</dbReference>